<feature type="chain" id="PRO_5020313696" evidence="1">
    <location>
        <begin position="21"/>
        <end position="176"/>
    </location>
</feature>
<proteinExistence type="predicted"/>
<evidence type="ECO:0000256" key="1">
    <source>
        <dbReference type="SAM" id="SignalP"/>
    </source>
</evidence>
<keyword evidence="3" id="KW-1185">Reference proteome</keyword>
<organism evidence="2 3">
    <name type="scientific">Crenobacter intestini</name>
    <dbReference type="NCBI Taxonomy" id="2563443"/>
    <lineage>
        <taxon>Bacteria</taxon>
        <taxon>Pseudomonadati</taxon>
        <taxon>Pseudomonadota</taxon>
        <taxon>Betaproteobacteria</taxon>
        <taxon>Neisseriales</taxon>
        <taxon>Neisseriaceae</taxon>
        <taxon>Crenobacter</taxon>
    </lineage>
</organism>
<gene>
    <name evidence="2" type="ORF">E5K04_05155</name>
</gene>
<dbReference type="OrthoDB" id="8588466at2"/>
<dbReference type="AlphaFoldDB" id="A0A4T0V1E7"/>
<dbReference type="RefSeq" id="WP_136551819.1">
    <property type="nucleotide sequence ID" value="NZ_STGJ01000003.1"/>
</dbReference>
<sequence>MKRLLLSLFCLMLIPCASHAAAYRDRAWPLTLDVPERWRVSAVGDGNKRELAAHPKSMEDRERGDARASITWRKAGKGDVLGRLERRYRKASGGREAADAVRLDRKQGRLEVDYRQSENVANGLWIVRRHLRVMQLGADGRQLLDADCSANASEFHRYRQDFARLCRGLRVGGGKR</sequence>
<evidence type="ECO:0000313" key="2">
    <source>
        <dbReference type="EMBL" id="TIC85370.1"/>
    </source>
</evidence>
<evidence type="ECO:0000313" key="3">
    <source>
        <dbReference type="Proteomes" id="UP000308891"/>
    </source>
</evidence>
<protein>
    <submittedName>
        <fullName evidence="2">Uncharacterized protein</fullName>
    </submittedName>
</protein>
<comment type="caution">
    <text evidence="2">The sequence shown here is derived from an EMBL/GenBank/DDBJ whole genome shotgun (WGS) entry which is preliminary data.</text>
</comment>
<keyword evidence="1" id="KW-0732">Signal</keyword>
<accession>A0A4T0V1E7</accession>
<name>A0A4T0V1E7_9NEIS</name>
<feature type="signal peptide" evidence="1">
    <location>
        <begin position="1"/>
        <end position="20"/>
    </location>
</feature>
<dbReference type="Proteomes" id="UP000308891">
    <property type="component" value="Unassembled WGS sequence"/>
</dbReference>
<reference evidence="2 3" key="1">
    <citation type="submission" date="2019-04" db="EMBL/GenBank/DDBJ databases">
        <title>Crenobacter sp. nov.</title>
        <authorList>
            <person name="Shi S."/>
        </authorList>
    </citation>
    <scope>NUCLEOTIDE SEQUENCE [LARGE SCALE GENOMIC DNA]</scope>
    <source>
        <strain evidence="2 3">GY 70310</strain>
    </source>
</reference>
<dbReference type="EMBL" id="STGJ01000003">
    <property type="protein sequence ID" value="TIC85370.1"/>
    <property type="molecule type" value="Genomic_DNA"/>
</dbReference>